<evidence type="ECO:0000313" key="3">
    <source>
        <dbReference type="Proteomes" id="UP001589785"/>
    </source>
</evidence>
<keyword evidence="3" id="KW-1185">Reference proteome</keyword>
<feature type="chain" id="PRO_5047420035" description="Lipoprotein" evidence="1">
    <location>
        <begin position="22"/>
        <end position="140"/>
    </location>
</feature>
<protein>
    <recommendedName>
        <fullName evidence="4">Lipoprotein</fullName>
    </recommendedName>
</protein>
<keyword evidence="1" id="KW-0732">Signal</keyword>
<evidence type="ECO:0008006" key="4">
    <source>
        <dbReference type="Google" id="ProtNLM"/>
    </source>
</evidence>
<dbReference type="Proteomes" id="UP001589785">
    <property type="component" value="Unassembled WGS sequence"/>
</dbReference>
<comment type="caution">
    <text evidence="2">The sequence shown here is derived from an EMBL/GenBank/DDBJ whole genome shotgun (WGS) entry which is preliminary data.</text>
</comment>
<evidence type="ECO:0000256" key="1">
    <source>
        <dbReference type="SAM" id="SignalP"/>
    </source>
</evidence>
<gene>
    <name evidence="2" type="ORF">ACFFHQ_08740</name>
</gene>
<dbReference type="RefSeq" id="WP_066233712.1">
    <property type="nucleotide sequence ID" value="NZ_JBHLVN010000038.1"/>
</dbReference>
<name>A0ABV6GSP3_9BACL</name>
<reference evidence="2 3" key="1">
    <citation type="submission" date="2024-09" db="EMBL/GenBank/DDBJ databases">
        <authorList>
            <person name="Sun Q."/>
            <person name="Mori K."/>
        </authorList>
    </citation>
    <scope>NUCLEOTIDE SEQUENCE [LARGE SCALE GENOMIC DNA]</scope>
    <source>
        <strain evidence="2 3">CCM 7224</strain>
    </source>
</reference>
<evidence type="ECO:0000313" key="2">
    <source>
        <dbReference type="EMBL" id="MFC0297516.1"/>
    </source>
</evidence>
<dbReference type="PROSITE" id="PS51257">
    <property type="entry name" value="PROKAR_LIPOPROTEIN"/>
    <property type="match status" value="1"/>
</dbReference>
<organism evidence="2 3">
    <name type="scientific">Geobacillus jurassicus</name>
    <dbReference type="NCBI Taxonomy" id="235932"/>
    <lineage>
        <taxon>Bacteria</taxon>
        <taxon>Bacillati</taxon>
        <taxon>Bacillota</taxon>
        <taxon>Bacilli</taxon>
        <taxon>Bacillales</taxon>
        <taxon>Anoxybacillaceae</taxon>
        <taxon>Geobacillus</taxon>
    </lineage>
</organism>
<accession>A0ABV6GSP3</accession>
<proteinExistence type="predicted"/>
<dbReference type="EMBL" id="JBHLVN010000038">
    <property type="protein sequence ID" value="MFC0297516.1"/>
    <property type="molecule type" value="Genomic_DNA"/>
</dbReference>
<sequence>MRKRWGWAFILLLWLSGCSFGDIEPPQPLLTVDGETIDYRLGTYTWSTGGRGVVADAAAPPLLVKKLKPHPAVPGAKLHVQFNYRPSALEADRWNGNDADWHPVQNKTITLSEKQGTYIYAIHASWKEGDAIYAFLIEVQ</sequence>
<feature type="signal peptide" evidence="1">
    <location>
        <begin position="1"/>
        <end position="21"/>
    </location>
</feature>